<reference evidence="2" key="1">
    <citation type="submission" date="2021-03" db="EMBL/GenBank/DDBJ databases">
        <title>Draft genome sequence of rust myrtle Austropuccinia psidii MF-1, a brazilian biotype.</title>
        <authorList>
            <person name="Quecine M.C."/>
            <person name="Pachon D.M.R."/>
            <person name="Bonatelli M.L."/>
            <person name="Correr F.H."/>
            <person name="Franceschini L.M."/>
            <person name="Leite T.F."/>
            <person name="Margarido G.R.A."/>
            <person name="Almeida C.A."/>
            <person name="Ferrarezi J.A."/>
            <person name="Labate C.A."/>
        </authorList>
    </citation>
    <scope>NUCLEOTIDE SEQUENCE</scope>
    <source>
        <strain evidence="2">MF-1</strain>
    </source>
</reference>
<evidence type="ECO:0000313" key="3">
    <source>
        <dbReference type="Proteomes" id="UP000765509"/>
    </source>
</evidence>
<comment type="caution">
    <text evidence="2">The sequence shown here is derived from an EMBL/GenBank/DDBJ whole genome shotgun (WGS) entry which is preliminary data.</text>
</comment>
<keyword evidence="3" id="KW-1185">Reference proteome</keyword>
<accession>A0A9Q3DGT3</accession>
<feature type="compositionally biased region" description="Basic and acidic residues" evidence="1">
    <location>
        <begin position="1"/>
        <end position="33"/>
    </location>
</feature>
<gene>
    <name evidence="2" type="ORF">O181_042634</name>
</gene>
<dbReference type="Proteomes" id="UP000765509">
    <property type="component" value="Unassembled WGS sequence"/>
</dbReference>
<sequence>MSLDRHNELISSSEEAHGPRKDEGFTEGLDTHFLKRKSPSDKSLIAKPKHVVRGPEEEVGTMEGKQPSGSSPSLHKKTSASKSAKKVQENPKYQPEGQAKGKAQMEQALPTELQNSQEKEASHGQCVQYGKSSDGIQKQGGGKNEPMLPKEIDLVKLANHFETCNKEILAKLNDSEYIQQKLGRDILQVKETQNTIIGLESVNQDNILSLTQICTQIESKLMLLNQPDVNSIFCY</sequence>
<evidence type="ECO:0000256" key="1">
    <source>
        <dbReference type="SAM" id="MobiDB-lite"/>
    </source>
</evidence>
<feature type="region of interest" description="Disordered" evidence="1">
    <location>
        <begin position="1"/>
        <end position="145"/>
    </location>
</feature>
<protein>
    <submittedName>
        <fullName evidence="2">Uncharacterized protein</fullName>
    </submittedName>
</protein>
<dbReference type="EMBL" id="AVOT02017079">
    <property type="protein sequence ID" value="MBW0502919.1"/>
    <property type="molecule type" value="Genomic_DNA"/>
</dbReference>
<proteinExistence type="predicted"/>
<organism evidence="2 3">
    <name type="scientific">Austropuccinia psidii MF-1</name>
    <dbReference type="NCBI Taxonomy" id="1389203"/>
    <lineage>
        <taxon>Eukaryota</taxon>
        <taxon>Fungi</taxon>
        <taxon>Dikarya</taxon>
        <taxon>Basidiomycota</taxon>
        <taxon>Pucciniomycotina</taxon>
        <taxon>Pucciniomycetes</taxon>
        <taxon>Pucciniales</taxon>
        <taxon>Sphaerophragmiaceae</taxon>
        <taxon>Austropuccinia</taxon>
    </lineage>
</organism>
<evidence type="ECO:0000313" key="2">
    <source>
        <dbReference type="EMBL" id="MBW0502919.1"/>
    </source>
</evidence>
<feature type="compositionally biased region" description="Basic residues" evidence="1">
    <location>
        <begin position="74"/>
        <end position="85"/>
    </location>
</feature>
<dbReference type="AlphaFoldDB" id="A0A9Q3DGT3"/>
<name>A0A9Q3DGT3_9BASI</name>